<proteinExistence type="inferred from homology"/>
<evidence type="ECO:0000256" key="5">
    <source>
        <dbReference type="ARBA" id="ARBA00022801"/>
    </source>
</evidence>
<organism evidence="9 10">
    <name type="scientific">Fragariocoptes setiger</name>
    <dbReference type="NCBI Taxonomy" id="1670756"/>
    <lineage>
        <taxon>Eukaryota</taxon>
        <taxon>Metazoa</taxon>
        <taxon>Ecdysozoa</taxon>
        <taxon>Arthropoda</taxon>
        <taxon>Chelicerata</taxon>
        <taxon>Arachnida</taxon>
        <taxon>Acari</taxon>
        <taxon>Acariformes</taxon>
        <taxon>Trombidiformes</taxon>
        <taxon>Prostigmata</taxon>
        <taxon>Eupodina</taxon>
        <taxon>Eriophyoidea</taxon>
        <taxon>Phytoptidae</taxon>
        <taxon>Fragariocoptes</taxon>
    </lineage>
</organism>
<keyword evidence="10" id="KW-1185">Reference proteome</keyword>
<evidence type="ECO:0000313" key="10">
    <source>
        <dbReference type="Proteomes" id="UP000825002"/>
    </source>
</evidence>
<keyword evidence="6" id="KW-0460">Magnesium</keyword>
<dbReference type="Gene3D" id="3.90.79.10">
    <property type="entry name" value="Nucleoside Triphosphate Pyrophosphohydrolase"/>
    <property type="match status" value="1"/>
</dbReference>
<dbReference type="EMBL" id="JAIFTH010000615">
    <property type="protein sequence ID" value="KAG9509186.1"/>
    <property type="molecule type" value="Genomic_DNA"/>
</dbReference>
<dbReference type="InterPro" id="IPR039121">
    <property type="entry name" value="NUDT19"/>
</dbReference>
<evidence type="ECO:0000256" key="3">
    <source>
        <dbReference type="ARBA" id="ARBA00005582"/>
    </source>
</evidence>
<evidence type="ECO:0000256" key="1">
    <source>
        <dbReference type="ARBA" id="ARBA00001936"/>
    </source>
</evidence>
<dbReference type="PANTHER" id="PTHR12318">
    <property type="entry name" value="TESTOSTERONE-REGULATED PROTEIN RP2"/>
    <property type="match status" value="1"/>
</dbReference>
<dbReference type="InterPro" id="IPR000086">
    <property type="entry name" value="NUDIX_hydrolase_dom"/>
</dbReference>
<evidence type="ECO:0000259" key="8">
    <source>
        <dbReference type="PROSITE" id="PS51462"/>
    </source>
</evidence>
<dbReference type="SUPFAM" id="SSF55811">
    <property type="entry name" value="Nudix"/>
    <property type="match status" value="1"/>
</dbReference>
<keyword evidence="7" id="KW-0464">Manganese</keyword>
<comment type="similarity">
    <text evidence="3">Belongs to the Nudix hydrolase family.</text>
</comment>
<comment type="cofactor">
    <cofactor evidence="2">
        <name>Mg(2+)</name>
        <dbReference type="ChEBI" id="CHEBI:18420"/>
    </cofactor>
</comment>
<feature type="domain" description="Nudix hydrolase" evidence="8">
    <location>
        <begin position="41"/>
        <end position="289"/>
    </location>
</feature>
<evidence type="ECO:0000256" key="7">
    <source>
        <dbReference type="ARBA" id="ARBA00023211"/>
    </source>
</evidence>
<dbReference type="PANTHER" id="PTHR12318:SF0">
    <property type="entry name" value="ACYL-COENZYME A DIPHOSPHATASE NUDT19"/>
    <property type="match status" value="1"/>
</dbReference>
<reference evidence="9 10" key="1">
    <citation type="submission" date="2020-10" db="EMBL/GenBank/DDBJ databases">
        <authorList>
            <person name="Klimov P.B."/>
            <person name="Dyachkov S.M."/>
            <person name="Chetverikov P.E."/>
        </authorList>
    </citation>
    <scope>NUCLEOTIDE SEQUENCE [LARGE SCALE GENOMIC DNA]</scope>
    <source>
        <strain evidence="9">BMOC 18-1129-001#AD2665</strain>
        <tissue evidence="9">Entire mites</tissue>
    </source>
</reference>
<gene>
    <name evidence="9" type="primary">nudt19</name>
    <name evidence="9" type="ORF">GZH46_02302</name>
</gene>
<dbReference type="CDD" id="cd18870">
    <property type="entry name" value="NUDIX_AcylCoAdiphos_Nudt19"/>
    <property type="match status" value="1"/>
</dbReference>
<accession>A0ABQ7S747</accession>
<sequence>MQPWREASSLVIVTRAPIRGAVASSHSIIKSMIVSSSTPETTNETSAAAATTTTTSFKSATDCDYRIMMVKRSGLSSFLASAYVFPGGRVELADFSARWWEVFNRFQLKNEDLSVFSHSVKGPRPPIVSDSRTIAENTVSQTSNLLPADIGLRISALRETFEETGVLLLTRPGDSADSYQPLSDRDNVNVDLSEWRDKVRKDANMFIDLCLETNLCPNLWSLYEWWNWLTPTSVGHKRCDTMFYVCFLEVEPKVVLDNEEVTTLKWCTPNGMLDEHSTADVFLAPPQVYELSRLCNFTEFDALKQFSIERQPLGIERWLPVISTYQDGAIALLPGDEFYPSEPDLMGRKPVPDHPETLAEVGNRAKSINRLEIRGPVCHARANVELPCGHLQPISHAELKQAVLSPMA</sequence>
<comment type="cofactor">
    <cofactor evidence="1">
        <name>Mn(2+)</name>
        <dbReference type="ChEBI" id="CHEBI:29035"/>
    </cofactor>
</comment>
<dbReference type="InterPro" id="IPR015797">
    <property type="entry name" value="NUDIX_hydrolase-like_dom_sf"/>
</dbReference>
<evidence type="ECO:0000256" key="4">
    <source>
        <dbReference type="ARBA" id="ARBA00022723"/>
    </source>
</evidence>
<keyword evidence="5" id="KW-0378">Hydrolase</keyword>
<evidence type="ECO:0000256" key="2">
    <source>
        <dbReference type="ARBA" id="ARBA00001946"/>
    </source>
</evidence>
<keyword evidence="4" id="KW-0479">Metal-binding</keyword>
<protein>
    <submittedName>
        <fullName evidence="9">Nucleoside diphosphate-linked moiety X motif 19</fullName>
    </submittedName>
</protein>
<evidence type="ECO:0000256" key="6">
    <source>
        <dbReference type="ARBA" id="ARBA00022842"/>
    </source>
</evidence>
<evidence type="ECO:0000313" key="9">
    <source>
        <dbReference type="EMBL" id="KAG9509186.1"/>
    </source>
</evidence>
<name>A0ABQ7S747_9ACAR</name>
<dbReference type="Proteomes" id="UP000825002">
    <property type="component" value="Unassembled WGS sequence"/>
</dbReference>
<dbReference type="PROSITE" id="PS51462">
    <property type="entry name" value="NUDIX"/>
    <property type="match status" value="1"/>
</dbReference>
<comment type="caution">
    <text evidence="9">The sequence shown here is derived from an EMBL/GenBank/DDBJ whole genome shotgun (WGS) entry which is preliminary data.</text>
</comment>